<evidence type="ECO:0000313" key="3">
    <source>
        <dbReference type="Proteomes" id="UP001041814"/>
    </source>
</evidence>
<dbReference type="InterPro" id="IPR032389">
    <property type="entry name" value="GspB_C"/>
</dbReference>
<gene>
    <name evidence="2" type="ORF">CKO43_14770</name>
</gene>
<reference evidence="2" key="2">
    <citation type="journal article" date="2020" name="Microorganisms">
        <title>Osmotic Adaptation and Compatible Solute Biosynthesis of Phototrophic Bacteria as Revealed from Genome Analyses.</title>
        <authorList>
            <person name="Imhoff J.F."/>
            <person name="Rahn T."/>
            <person name="Kunzel S."/>
            <person name="Keller A."/>
            <person name="Neulinger S.C."/>
        </authorList>
    </citation>
    <scope>NUCLEOTIDE SEQUENCE</scope>
    <source>
        <strain evidence="2">IM 151</strain>
    </source>
</reference>
<protein>
    <recommendedName>
        <fullName evidence="1">Type II secretion system protein GspB C-terminal domain-containing protein</fullName>
    </recommendedName>
</protein>
<sequence>MPFDQLPADVRRSLPALAIGGAIYSEQPSARMLLVGGQLLHEGDAAAPGVTLEHIGQRSAVLRWRDLRYEVAY</sequence>
<name>A0ABS1DX22_RUBGE</name>
<reference evidence="2" key="1">
    <citation type="submission" date="2017-08" db="EMBL/GenBank/DDBJ databases">
        <authorList>
            <person name="Imhoff J.F."/>
            <person name="Rahn T."/>
            <person name="Kuenzel S."/>
            <person name="Neulinger S.C."/>
        </authorList>
    </citation>
    <scope>NUCLEOTIDE SEQUENCE</scope>
    <source>
        <strain evidence="2">IM 151</strain>
    </source>
</reference>
<organism evidence="2 3">
    <name type="scientific">Rubrivivax gelatinosus</name>
    <name type="common">Rhodocyclus gelatinosus</name>
    <name type="synonym">Rhodopseudomonas gelatinosa</name>
    <dbReference type="NCBI Taxonomy" id="28068"/>
    <lineage>
        <taxon>Bacteria</taxon>
        <taxon>Pseudomonadati</taxon>
        <taxon>Pseudomonadota</taxon>
        <taxon>Betaproteobacteria</taxon>
        <taxon>Burkholderiales</taxon>
        <taxon>Sphaerotilaceae</taxon>
        <taxon>Rubrivivax</taxon>
    </lineage>
</organism>
<dbReference type="Pfam" id="PF16537">
    <property type="entry name" value="T2SSB"/>
    <property type="match status" value="1"/>
</dbReference>
<dbReference type="Proteomes" id="UP001041814">
    <property type="component" value="Unassembled WGS sequence"/>
</dbReference>
<accession>A0ABS1DX22</accession>
<keyword evidence="3" id="KW-1185">Reference proteome</keyword>
<proteinExistence type="predicted"/>
<dbReference type="EMBL" id="NRRU01000054">
    <property type="protein sequence ID" value="MBK1714038.1"/>
    <property type="molecule type" value="Genomic_DNA"/>
</dbReference>
<evidence type="ECO:0000313" key="2">
    <source>
        <dbReference type="EMBL" id="MBK1714038.1"/>
    </source>
</evidence>
<feature type="domain" description="Type II secretion system protein GspB C-terminal" evidence="1">
    <location>
        <begin position="14"/>
        <end position="71"/>
    </location>
</feature>
<evidence type="ECO:0000259" key="1">
    <source>
        <dbReference type="Pfam" id="PF16537"/>
    </source>
</evidence>
<comment type="caution">
    <text evidence="2">The sequence shown here is derived from an EMBL/GenBank/DDBJ whole genome shotgun (WGS) entry which is preliminary data.</text>
</comment>